<dbReference type="CDD" id="cd12913">
    <property type="entry name" value="PDC1_MCP_like"/>
    <property type="match status" value="1"/>
</dbReference>
<feature type="domain" description="HAMP" evidence="5">
    <location>
        <begin position="356"/>
        <end position="409"/>
    </location>
</feature>
<reference evidence="6 7" key="1">
    <citation type="submission" date="2017-10" db="EMBL/GenBank/DDBJ databases">
        <title>Whole genome sequencing of members of genus Pseudoxanthomonas.</title>
        <authorList>
            <person name="Kumar S."/>
            <person name="Bansal K."/>
            <person name="Kaur A."/>
            <person name="Patil P."/>
            <person name="Sharma S."/>
            <person name="Patil P.B."/>
        </authorList>
    </citation>
    <scope>NUCLEOTIDE SEQUENCE [LARGE SCALE GENOMIC DNA]</scope>
    <source>
        <strain evidence="6 7">DSM 17109</strain>
    </source>
</reference>
<evidence type="ECO:0000259" key="5">
    <source>
        <dbReference type="PROSITE" id="PS50885"/>
    </source>
</evidence>
<dbReference type="Pfam" id="PF00672">
    <property type="entry name" value="HAMP"/>
    <property type="match status" value="1"/>
</dbReference>
<dbReference type="Proteomes" id="UP000781710">
    <property type="component" value="Unassembled WGS sequence"/>
</dbReference>
<sequence length="688" mass="74051">MIGGQGKAAIGIGMHDAVPNDVVPVKDAGAAHWRSSLRTRIALWAGLVNVVLLVLLVMATAWFARRMILDDARRDTQATTQEAAQRLDDAMHVVTITTLGMADLVATTQLSADELTATLRAMVKATPGCAGGLLILEPRTRGDAPFARYVARSGRDRDFIADAYAFRDQGWYQRTVASPAGWWSEPYLNRTAGDVWMVTYNMPLREPGRGARTRGMVSLDLPLANLTDPVDPLAHLPGWRVSLVAPAGTLALNPEVGVERLETLDEYIARAGRSDLREAAQAVRVRDTLQYVHVDAVSGERRYTVVEPVGDTGWMLLVAQSYDLVTDRLAQALWLLAAIGALLALTCMLVVGTLARHISQPVESLSASAARLAQGDYGTPVPHGQRRDEVGQMARTLEHARGSIQQQLREIEDMTAARQKLESELSIAREIQQAMLPPGRVIDREHAHLEAYARLEPAKAVGGDFYCFIQTDPDGLWFAIGDVSDKGVPAALFMARTVTVLEVAASTHPSPERVLAEASRRLVQGNDACMFATVLCGRVDVRSGACVLASAGHDAPLLLHADGRHEMLPVQPGPPLGFEVGDAFPLWSGQLPAGATLLAWTDGITEAFDAGNLAFGVERIPDALQPGATARKQCDGLIARVHAFTEPAPQSDDITALAIRRRLDGTPASPEAALPQENAHADATVHPA</sequence>
<dbReference type="SMART" id="SM00331">
    <property type="entry name" value="PP2C_SIG"/>
    <property type="match status" value="1"/>
</dbReference>
<evidence type="ECO:0000313" key="7">
    <source>
        <dbReference type="Proteomes" id="UP000781710"/>
    </source>
</evidence>
<keyword evidence="1" id="KW-0378">Hydrolase</keyword>
<dbReference type="Gene3D" id="3.30.450.20">
    <property type="entry name" value="PAS domain"/>
    <property type="match status" value="1"/>
</dbReference>
<comment type="caution">
    <text evidence="6">The sequence shown here is derived from an EMBL/GenBank/DDBJ whole genome shotgun (WGS) entry which is preliminary data.</text>
</comment>
<dbReference type="InterPro" id="IPR052016">
    <property type="entry name" value="Bact_Sigma-Reg"/>
</dbReference>
<organism evidence="6 7">
    <name type="scientific">Pseudoxanthomonas japonensis</name>
    <dbReference type="NCBI Taxonomy" id="69284"/>
    <lineage>
        <taxon>Bacteria</taxon>
        <taxon>Pseudomonadati</taxon>
        <taxon>Pseudomonadota</taxon>
        <taxon>Gammaproteobacteria</taxon>
        <taxon>Lysobacterales</taxon>
        <taxon>Lysobacteraceae</taxon>
        <taxon>Pseudoxanthomonas</taxon>
    </lineage>
</organism>
<dbReference type="EMBL" id="PDWW01000001">
    <property type="protein sequence ID" value="KAF1727269.1"/>
    <property type="molecule type" value="Genomic_DNA"/>
</dbReference>
<evidence type="ECO:0000256" key="3">
    <source>
        <dbReference type="SAM" id="MobiDB-lite"/>
    </source>
</evidence>
<feature type="transmembrane region" description="Helical" evidence="4">
    <location>
        <begin position="332"/>
        <end position="355"/>
    </location>
</feature>
<feature type="region of interest" description="Disordered" evidence="3">
    <location>
        <begin position="666"/>
        <end position="688"/>
    </location>
</feature>
<feature type="coiled-coil region" evidence="2">
    <location>
        <begin position="397"/>
        <end position="431"/>
    </location>
</feature>
<dbReference type="PANTHER" id="PTHR43156">
    <property type="entry name" value="STAGE II SPORULATION PROTEIN E-RELATED"/>
    <property type="match status" value="1"/>
</dbReference>
<dbReference type="InterPro" id="IPR003660">
    <property type="entry name" value="HAMP_dom"/>
</dbReference>
<keyword evidence="4" id="KW-0472">Membrane</keyword>
<feature type="transmembrane region" description="Helical" evidence="4">
    <location>
        <begin position="41"/>
        <end position="64"/>
    </location>
</feature>
<keyword evidence="4" id="KW-1133">Transmembrane helix</keyword>
<dbReference type="SMART" id="SM00304">
    <property type="entry name" value="HAMP"/>
    <property type="match status" value="1"/>
</dbReference>
<keyword evidence="2" id="KW-0175">Coiled coil</keyword>
<dbReference type="Gene3D" id="3.60.40.10">
    <property type="entry name" value="PPM-type phosphatase domain"/>
    <property type="match status" value="1"/>
</dbReference>
<dbReference type="InterPro" id="IPR001932">
    <property type="entry name" value="PPM-type_phosphatase-like_dom"/>
</dbReference>
<evidence type="ECO:0000313" key="6">
    <source>
        <dbReference type="EMBL" id="KAF1727269.1"/>
    </source>
</evidence>
<protein>
    <submittedName>
        <fullName evidence="6">IcfG protein</fullName>
    </submittedName>
</protein>
<evidence type="ECO:0000256" key="4">
    <source>
        <dbReference type="SAM" id="Phobius"/>
    </source>
</evidence>
<dbReference type="PANTHER" id="PTHR43156:SF2">
    <property type="entry name" value="STAGE II SPORULATION PROTEIN E"/>
    <property type="match status" value="1"/>
</dbReference>
<dbReference type="SUPFAM" id="SSF158472">
    <property type="entry name" value="HAMP domain-like"/>
    <property type="match status" value="1"/>
</dbReference>
<keyword evidence="7" id="KW-1185">Reference proteome</keyword>
<dbReference type="InterPro" id="IPR036457">
    <property type="entry name" value="PPM-type-like_dom_sf"/>
</dbReference>
<dbReference type="PROSITE" id="PS50885">
    <property type="entry name" value="HAMP"/>
    <property type="match status" value="1"/>
</dbReference>
<dbReference type="Pfam" id="PF22673">
    <property type="entry name" value="MCP-like_PDC_1"/>
    <property type="match status" value="1"/>
</dbReference>
<gene>
    <name evidence="6" type="ORF">CSC78_00125</name>
</gene>
<keyword evidence="4" id="KW-0812">Transmembrane</keyword>
<proteinExistence type="predicted"/>
<evidence type="ECO:0000256" key="1">
    <source>
        <dbReference type="ARBA" id="ARBA00022801"/>
    </source>
</evidence>
<accession>A0ABQ6ZLN2</accession>
<evidence type="ECO:0000256" key="2">
    <source>
        <dbReference type="SAM" id="Coils"/>
    </source>
</evidence>
<dbReference type="SUPFAM" id="SSF81606">
    <property type="entry name" value="PP2C-like"/>
    <property type="match status" value="1"/>
</dbReference>
<name>A0ABQ6ZLN2_9GAMM</name>
<dbReference type="Pfam" id="PF07228">
    <property type="entry name" value="SpoIIE"/>
    <property type="match status" value="1"/>
</dbReference>
<dbReference type="CDD" id="cd06225">
    <property type="entry name" value="HAMP"/>
    <property type="match status" value="1"/>
</dbReference>
<dbReference type="Gene3D" id="6.10.340.10">
    <property type="match status" value="1"/>
</dbReference>